<feature type="transmembrane region" description="Helical" evidence="1">
    <location>
        <begin position="96"/>
        <end position="114"/>
    </location>
</feature>
<gene>
    <name evidence="2" type="ORF">JH146_1106</name>
</gene>
<evidence type="ECO:0000313" key="2">
    <source>
        <dbReference type="EMBL" id="AIJ05949.1"/>
    </source>
</evidence>
<dbReference type="STRING" id="1301915.JH146_1106"/>
<keyword evidence="1" id="KW-0812">Transmembrane</keyword>
<keyword evidence="1" id="KW-0472">Membrane</keyword>
<keyword evidence="1" id="KW-1133">Transmembrane helix</keyword>
<dbReference type="KEGG" id="mjh:JH146_1106"/>
<feature type="transmembrane region" description="Helical" evidence="1">
    <location>
        <begin position="36"/>
        <end position="59"/>
    </location>
</feature>
<protein>
    <recommendedName>
        <fullName evidence="4">CDP-alcohol phosphatidyltransferase</fullName>
    </recommendedName>
</protein>
<reference evidence="2 3" key="1">
    <citation type="journal article" date="2015" name="Int. J. Syst. Evol. Microbiol.">
        <title>M ethanocaldococcus bathoardescens sp. nov., a hyperthermophilic methanogen isolated from a volcanically active deep-sea hydrothermal vent.</title>
        <authorList>
            <person name="Stewart L.C."/>
            <person name="Jung J.H."/>
            <person name="Kim Y.T."/>
            <person name="Kwon S.W."/>
            <person name="Park C.S."/>
            <person name="Holden J.F."/>
        </authorList>
    </citation>
    <scope>NUCLEOTIDE SEQUENCE [LARGE SCALE GENOMIC DNA]</scope>
    <source>
        <strain evidence="2 3">JH146</strain>
    </source>
</reference>
<feature type="transmembrane region" description="Helical" evidence="1">
    <location>
        <begin position="7"/>
        <end position="30"/>
    </location>
</feature>
<dbReference type="HOGENOM" id="CLU_2010098_0_0_2"/>
<evidence type="ECO:0008006" key="4">
    <source>
        <dbReference type="Google" id="ProtNLM"/>
    </source>
</evidence>
<evidence type="ECO:0000256" key="1">
    <source>
        <dbReference type="SAM" id="Phobius"/>
    </source>
</evidence>
<dbReference type="Proteomes" id="UP000028781">
    <property type="component" value="Chromosome"/>
</dbReference>
<evidence type="ECO:0000313" key="3">
    <source>
        <dbReference type="Proteomes" id="UP000028781"/>
    </source>
</evidence>
<keyword evidence="3" id="KW-1185">Reference proteome</keyword>
<proteinExistence type="predicted"/>
<dbReference type="EMBL" id="CP009149">
    <property type="protein sequence ID" value="AIJ05949.1"/>
    <property type="molecule type" value="Genomic_DNA"/>
</dbReference>
<name>A0A076LK30_9EURY</name>
<dbReference type="RefSeq" id="WP_193787659.1">
    <property type="nucleotide sequence ID" value="NZ_CP009149.1"/>
</dbReference>
<accession>A0A076LK30</accession>
<dbReference type="OrthoDB" id="376121at2157"/>
<organism evidence="2 3">
    <name type="scientific">Methanocaldococcus bathoardescens</name>
    <dbReference type="NCBI Taxonomy" id="1301915"/>
    <lineage>
        <taxon>Archaea</taxon>
        <taxon>Methanobacteriati</taxon>
        <taxon>Methanobacteriota</taxon>
        <taxon>Methanomada group</taxon>
        <taxon>Methanococci</taxon>
        <taxon>Methanococcales</taxon>
        <taxon>Methanocaldococcaceae</taxon>
        <taxon>Methanocaldococcus</taxon>
    </lineage>
</organism>
<sequence>MKWITPFGMLHLSGVYFILLFTIMFCEIIHNTEISIILALFATIFWDIVLSVLYGLRFIREEDYIRLDFDGRIPDCYGLFATACISAVIWTYTDSILLALIIPTIIVFIGKQLIMKFMKKSKVEIYLKIWLNLK</sequence>
<feature type="transmembrane region" description="Helical" evidence="1">
    <location>
        <begin position="71"/>
        <end position="90"/>
    </location>
</feature>
<dbReference type="GeneID" id="24891717"/>
<dbReference type="AlphaFoldDB" id="A0A076LK30"/>